<evidence type="ECO:0000256" key="1">
    <source>
        <dbReference type="SAM" id="MobiDB-lite"/>
    </source>
</evidence>
<evidence type="ECO:0000313" key="4">
    <source>
        <dbReference type="Proteomes" id="UP001150538"/>
    </source>
</evidence>
<name>A0A9W7ZMV6_9FUNG</name>
<evidence type="ECO:0000259" key="2">
    <source>
        <dbReference type="PROSITE" id="PS50146"/>
    </source>
</evidence>
<dbReference type="GO" id="GO:0005737">
    <property type="term" value="C:cytoplasm"/>
    <property type="evidence" value="ECO:0007669"/>
    <property type="project" value="TreeGrafter"/>
</dbReference>
<dbReference type="PANTHER" id="PTHR12358:SF31">
    <property type="entry name" value="ACYLGLYCEROL KINASE, MITOCHONDRIAL"/>
    <property type="match status" value="1"/>
</dbReference>
<gene>
    <name evidence="3" type="ORF">H4219_005816</name>
</gene>
<dbReference type="PANTHER" id="PTHR12358">
    <property type="entry name" value="SPHINGOSINE KINASE"/>
    <property type="match status" value="1"/>
</dbReference>
<accession>A0A9W7ZMV6</accession>
<proteinExistence type="predicted"/>
<sequence length="601" mass="65560">MARSHEADKQPHNILILLNPNSGQLLGGKVYSNIVRPILLASGIKYELYETKYPRDAEECVKSKDLSQYTAIASISGDGLLHEIVNGLLSRKDNEQFKKIPLAIIPAGSGNGLAKSIECTYPEAATIAIIKGNTKPMDIMSVSFSSGVVKYCFLSVTWGIIADIDIESERLRWAGPARFDLYGLLRLLKLRKYKGRLHYLAADEADGNPKKEHVDGRNDSNDSGKGISPSPHIVNSQRIINSNTSRPPSAVDFLEGQDAVIPNWVTVDGPFTMVNAVNVPWLSKTFMAAESPRLCDGTIDLIYTKNIKKVSLMSYLTGQCSYDSFKGNDIHHVKVKALVLDPLVGTKPAKNNQIEQDDEIHSHITKPAPALSPARNSGALNTKQTSMEVCVGPKNVAMAETDASSQPMKSSDGEYLYRRKSVFGIGTIRKKVSSVISPMSPVLNSPQISASFSENPEAYLEKPADKRLSSAIKNSEQFRNLSEPPVKISQGCLKTPEEYISCVTASTPLHHTVSPSISEISFKPNNPKTHQKGIIVLDGEVSPLGPIKIECHPSLLSIITGQWYCETKPHPTDAQTKALYGQMIIGSMSQPTALMTFSSAS</sequence>
<protein>
    <recommendedName>
        <fullName evidence="2">DAGKc domain-containing protein</fullName>
    </recommendedName>
</protein>
<reference evidence="3" key="1">
    <citation type="submission" date="2022-07" db="EMBL/GenBank/DDBJ databases">
        <title>Phylogenomic reconstructions and comparative analyses of Kickxellomycotina fungi.</title>
        <authorList>
            <person name="Reynolds N.K."/>
            <person name="Stajich J.E."/>
            <person name="Barry K."/>
            <person name="Grigoriev I.V."/>
            <person name="Crous P."/>
            <person name="Smith M.E."/>
        </authorList>
    </citation>
    <scope>NUCLEOTIDE SEQUENCE</scope>
    <source>
        <strain evidence="3">NBRC 100468</strain>
    </source>
</reference>
<dbReference type="GO" id="GO:0016773">
    <property type="term" value="F:phosphotransferase activity, alcohol group as acceptor"/>
    <property type="evidence" value="ECO:0007669"/>
    <property type="project" value="UniProtKB-ARBA"/>
</dbReference>
<dbReference type="EMBL" id="JANBPU010000405">
    <property type="protein sequence ID" value="KAJ1911824.1"/>
    <property type="molecule type" value="Genomic_DNA"/>
</dbReference>
<dbReference type="SMART" id="SM00046">
    <property type="entry name" value="DAGKc"/>
    <property type="match status" value="1"/>
</dbReference>
<evidence type="ECO:0000313" key="3">
    <source>
        <dbReference type="EMBL" id="KAJ1911824.1"/>
    </source>
</evidence>
<dbReference type="InterPro" id="IPR017438">
    <property type="entry name" value="ATP-NAD_kinase_N"/>
</dbReference>
<dbReference type="GO" id="GO:0001727">
    <property type="term" value="F:lipid kinase activity"/>
    <property type="evidence" value="ECO:0007669"/>
    <property type="project" value="UniProtKB-ARBA"/>
</dbReference>
<dbReference type="Gene3D" id="3.40.50.10330">
    <property type="entry name" value="Probable inorganic polyphosphate/atp-NAD kinase, domain 1"/>
    <property type="match status" value="1"/>
</dbReference>
<feature type="compositionally biased region" description="Basic and acidic residues" evidence="1">
    <location>
        <begin position="208"/>
        <end position="222"/>
    </location>
</feature>
<dbReference type="Gene3D" id="2.60.200.40">
    <property type="match status" value="1"/>
</dbReference>
<dbReference type="GO" id="GO:0046512">
    <property type="term" value="P:sphingosine biosynthetic process"/>
    <property type="evidence" value="ECO:0007669"/>
    <property type="project" value="TreeGrafter"/>
</dbReference>
<dbReference type="InterPro" id="IPR001206">
    <property type="entry name" value="Diacylglycerol_kinase_cat_dom"/>
</dbReference>
<dbReference type="Pfam" id="PF00781">
    <property type="entry name" value="DAGK_cat"/>
    <property type="match status" value="1"/>
</dbReference>
<feature type="domain" description="DAGKc" evidence="2">
    <location>
        <begin position="9"/>
        <end position="146"/>
    </location>
</feature>
<dbReference type="Proteomes" id="UP001150538">
    <property type="component" value="Unassembled WGS sequence"/>
</dbReference>
<dbReference type="AlphaFoldDB" id="A0A9W7ZMV6"/>
<dbReference type="SUPFAM" id="SSF111331">
    <property type="entry name" value="NAD kinase/diacylglycerol kinase-like"/>
    <property type="match status" value="1"/>
</dbReference>
<dbReference type="GO" id="GO:0016020">
    <property type="term" value="C:membrane"/>
    <property type="evidence" value="ECO:0007669"/>
    <property type="project" value="TreeGrafter"/>
</dbReference>
<keyword evidence="4" id="KW-1185">Reference proteome</keyword>
<dbReference type="InterPro" id="IPR016064">
    <property type="entry name" value="NAD/diacylglycerol_kinase_sf"/>
</dbReference>
<comment type="caution">
    <text evidence="3">The sequence shown here is derived from an EMBL/GenBank/DDBJ whole genome shotgun (WGS) entry which is preliminary data.</text>
</comment>
<organism evidence="3 4">
    <name type="scientific">Mycoemilia scoparia</name>
    <dbReference type="NCBI Taxonomy" id="417184"/>
    <lineage>
        <taxon>Eukaryota</taxon>
        <taxon>Fungi</taxon>
        <taxon>Fungi incertae sedis</taxon>
        <taxon>Zoopagomycota</taxon>
        <taxon>Kickxellomycotina</taxon>
        <taxon>Kickxellomycetes</taxon>
        <taxon>Kickxellales</taxon>
        <taxon>Kickxellaceae</taxon>
        <taxon>Mycoemilia</taxon>
    </lineage>
</organism>
<dbReference type="PROSITE" id="PS50146">
    <property type="entry name" value="DAGK"/>
    <property type="match status" value="1"/>
</dbReference>
<dbReference type="InterPro" id="IPR050187">
    <property type="entry name" value="Lipid_Phosphate_FormReg"/>
</dbReference>
<feature type="region of interest" description="Disordered" evidence="1">
    <location>
        <begin position="208"/>
        <end position="233"/>
    </location>
</feature>
<dbReference type="OrthoDB" id="3853857at2759"/>